<dbReference type="Proteomes" id="UP000254925">
    <property type="component" value="Unassembled WGS sequence"/>
</dbReference>
<feature type="region of interest" description="Disordered" evidence="1">
    <location>
        <begin position="47"/>
        <end position="69"/>
    </location>
</feature>
<evidence type="ECO:0000256" key="1">
    <source>
        <dbReference type="SAM" id="MobiDB-lite"/>
    </source>
</evidence>
<dbReference type="EMBL" id="QQBB01000001">
    <property type="protein sequence ID" value="RDI62535.1"/>
    <property type="molecule type" value="Genomic_DNA"/>
</dbReference>
<gene>
    <name evidence="2" type="ORF">DES45_101805</name>
</gene>
<evidence type="ECO:0000313" key="3">
    <source>
        <dbReference type="Proteomes" id="UP000254925"/>
    </source>
</evidence>
<protein>
    <submittedName>
        <fullName evidence="2">Uncharacterized protein</fullName>
    </submittedName>
</protein>
<comment type="caution">
    <text evidence="2">The sequence shown here is derived from an EMBL/GenBank/DDBJ whole genome shotgun (WGS) entry which is preliminary data.</text>
</comment>
<accession>A0A370HVT1</accession>
<keyword evidence="3" id="KW-1185">Reference proteome</keyword>
<evidence type="ECO:0000313" key="2">
    <source>
        <dbReference type="EMBL" id="RDI62535.1"/>
    </source>
</evidence>
<dbReference type="AlphaFoldDB" id="A0A370HVT1"/>
<name>A0A370HVT1_9HYPH</name>
<sequence>MAYPRVYLGLVQAFLGVLLLALLPIATLSDPQEPFPLQLADLLASAEAAEAGEADDEPGPAGWEQAGGGSDDAAWLSVFPTLHRVAVDACAGRYGADEPPRPNVSGARRATGPPLA</sequence>
<feature type="region of interest" description="Disordered" evidence="1">
    <location>
        <begin position="93"/>
        <end position="116"/>
    </location>
</feature>
<proteinExistence type="predicted"/>
<reference evidence="2 3" key="1">
    <citation type="submission" date="2018-07" db="EMBL/GenBank/DDBJ databases">
        <title>Genomic Encyclopedia of Type Strains, Phase IV (KMG-IV): sequencing the most valuable type-strain genomes for metagenomic binning, comparative biology and taxonomic classification.</title>
        <authorList>
            <person name="Goeker M."/>
        </authorList>
    </citation>
    <scope>NUCLEOTIDE SEQUENCE [LARGE SCALE GENOMIC DNA]</scope>
    <source>
        <strain evidence="2 3">DSM 14364</strain>
    </source>
</reference>
<dbReference type="RefSeq" id="WP_114768641.1">
    <property type="nucleotide sequence ID" value="NZ_QQBB01000001.1"/>
</dbReference>
<organism evidence="2 3">
    <name type="scientific">Microvirga subterranea</name>
    <dbReference type="NCBI Taxonomy" id="186651"/>
    <lineage>
        <taxon>Bacteria</taxon>
        <taxon>Pseudomonadati</taxon>
        <taxon>Pseudomonadota</taxon>
        <taxon>Alphaproteobacteria</taxon>
        <taxon>Hyphomicrobiales</taxon>
        <taxon>Methylobacteriaceae</taxon>
        <taxon>Microvirga</taxon>
    </lineage>
</organism>